<dbReference type="PANTHER" id="PTHR48079">
    <property type="entry name" value="PROTEIN YEEZ"/>
    <property type="match status" value="1"/>
</dbReference>
<proteinExistence type="predicted"/>
<feature type="domain" description="NAD-dependent epimerase/dehydratase" evidence="1">
    <location>
        <begin position="161"/>
        <end position="228"/>
    </location>
</feature>
<accession>A0A4U7B1G7</accession>
<gene>
    <name evidence="3" type="ORF">C1H76_2786</name>
</gene>
<evidence type="ECO:0000259" key="2">
    <source>
        <dbReference type="Pfam" id="PF13460"/>
    </source>
</evidence>
<dbReference type="InterPro" id="IPR036291">
    <property type="entry name" value="NAD(P)-bd_dom_sf"/>
</dbReference>
<dbReference type="SUPFAM" id="SSF51735">
    <property type="entry name" value="NAD(P)-binding Rossmann-fold domains"/>
    <property type="match status" value="1"/>
</dbReference>
<reference evidence="3 4" key="1">
    <citation type="submission" date="2018-02" db="EMBL/GenBank/DDBJ databases">
        <title>Draft genome sequences of Elsinoe sp., causing black scab on jojoba.</title>
        <authorList>
            <person name="Stodart B."/>
            <person name="Jeffress S."/>
            <person name="Ash G."/>
            <person name="Arun Chinnappa K."/>
        </authorList>
    </citation>
    <scope>NUCLEOTIDE SEQUENCE [LARGE SCALE GENOMIC DNA]</scope>
    <source>
        <strain evidence="3 4">Hillstone_2</strain>
    </source>
</reference>
<dbReference type="InterPro" id="IPR001509">
    <property type="entry name" value="Epimerase_deHydtase"/>
</dbReference>
<dbReference type="InterPro" id="IPR051783">
    <property type="entry name" value="NAD(P)-dependent_oxidoreduct"/>
</dbReference>
<name>A0A4U7B1G7_9PEZI</name>
<dbReference type="GO" id="GO:0004029">
    <property type="term" value="F:aldehyde dehydrogenase (NAD+) activity"/>
    <property type="evidence" value="ECO:0007669"/>
    <property type="project" value="TreeGrafter"/>
</dbReference>
<dbReference type="Proteomes" id="UP000308133">
    <property type="component" value="Unassembled WGS sequence"/>
</dbReference>
<dbReference type="Gene3D" id="3.40.50.720">
    <property type="entry name" value="NAD(P)-binding Rossmann-like Domain"/>
    <property type="match status" value="2"/>
</dbReference>
<dbReference type="PANTHER" id="PTHR48079:SF6">
    <property type="entry name" value="NAD(P)-BINDING DOMAIN-CONTAINING PROTEIN-RELATED"/>
    <property type="match status" value="1"/>
</dbReference>
<dbReference type="EMBL" id="PTQR01000036">
    <property type="protein sequence ID" value="TKX24943.1"/>
    <property type="molecule type" value="Genomic_DNA"/>
</dbReference>
<dbReference type="Pfam" id="PF01370">
    <property type="entry name" value="Epimerase"/>
    <property type="match status" value="1"/>
</dbReference>
<evidence type="ECO:0000313" key="4">
    <source>
        <dbReference type="Proteomes" id="UP000308133"/>
    </source>
</evidence>
<evidence type="ECO:0000259" key="1">
    <source>
        <dbReference type="Pfam" id="PF01370"/>
    </source>
</evidence>
<sequence length="332" mass="36456">MAPKKLFITGATGYIGGSVLNEALQRFPNFEFSALMRLERPDFTSRYPQVKIIKGSFDDSETISTASEEADIVIHAGDIDHPGCAAAIIAGLKRKTTPSFVLHLTGTGCISDELTSTYDGSLNPKVWNDVRDIFPIYDLPNEALHHTIDKQFMDLAPPIHSACIVPPDIYGSSTGVGGTESFLIPRYVRAVKEKGEAFYLGKGENMRAVTHIDDVVEAFMILLGEAVKGGGSATWGREGFYFVVADEIAWKDAANAVNEILMEKDLLPKGSKAVSWDKDRLGQLLPSNPRIVLYLWGSNSRAESGRMRKLGWEPKGPSFWEILPVDTEAAFK</sequence>
<dbReference type="Pfam" id="PF13460">
    <property type="entry name" value="NAD_binding_10"/>
    <property type="match status" value="1"/>
</dbReference>
<comment type="caution">
    <text evidence="3">The sequence shown here is derived from an EMBL/GenBank/DDBJ whole genome shotgun (WGS) entry which is preliminary data.</text>
</comment>
<dbReference type="GO" id="GO:0005737">
    <property type="term" value="C:cytoplasm"/>
    <property type="evidence" value="ECO:0007669"/>
    <property type="project" value="TreeGrafter"/>
</dbReference>
<protein>
    <submittedName>
        <fullName evidence="3">NAD dependent epimerase-like protein 6</fullName>
    </submittedName>
</protein>
<dbReference type="InterPro" id="IPR016040">
    <property type="entry name" value="NAD(P)-bd_dom"/>
</dbReference>
<organism evidence="3 4">
    <name type="scientific">Elsinoe australis</name>
    <dbReference type="NCBI Taxonomy" id="40998"/>
    <lineage>
        <taxon>Eukaryota</taxon>
        <taxon>Fungi</taxon>
        <taxon>Dikarya</taxon>
        <taxon>Ascomycota</taxon>
        <taxon>Pezizomycotina</taxon>
        <taxon>Dothideomycetes</taxon>
        <taxon>Dothideomycetidae</taxon>
        <taxon>Myriangiales</taxon>
        <taxon>Elsinoaceae</taxon>
        <taxon>Elsinoe</taxon>
    </lineage>
</organism>
<evidence type="ECO:0000313" key="3">
    <source>
        <dbReference type="EMBL" id="TKX24943.1"/>
    </source>
</evidence>
<dbReference type="AlphaFoldDB" id="A0A4U7B1G7"/>
<feature type="domain" description="NAD(P)-binding" evidence="2">
    <location>
        <begin position="10"/>
        <end position="103"/>
    </location>
</feature>